<keyword evidence="1" id="KW-0378">Hydrolase</keyword>
<dbReference type="Proteomes" id="UP000789390">
    <property type="component" value="Unassembled WGS sequence"/>
</dbReference>
<dbReference type="AlphaFoldDB" id="A0A8J2WJA7"/>
<dbReference type="InterPro" id="IPR025202">
    <property type="entry name" value="PLD-like_dom"/>
</dbReference>
<dbReference type="PANTHER" id="PTHR43856">
    <property type="entry name" value="CARDIOLIPIN HYDROLASE"/>
    <property type="match status" value="1"/>
</dbReference>
<dbReference type="PROSITE" id="PS50035">
    <property type="entry name" value="PLD"/>
    <property type="match status" value="1"/>
</dbReference>
<dbReference type="OrthoDB" id="6377485at2759"/>
<dbReference type="SUPFAM" id="SSF56024">
    <property type="entry name" value="Phospholipase D/nuclease"/>
    <property type="match status" value="1"/>
</dbReference>
<evidence type="ECO:0000256" key="5">
    <source>
        <dbReference type="ARBA" id="ARBA00040549"/>
    </source>
</evidence>
<evidence type="ECO:0000313" key="9">
    <source>
        <dbReference type="Proteomes" id="UP000789390"/>
    </source>
</evidence>
<dbReference type="EMBL" id="CAKKLH010000223">
    <property type="protein sequence ID" value="CAH0106530.1"/>
    <property type="molecule type" value="Genomic_DNA"/>
</dbReference>
<reference evidence="8" key="1">
    <citation type="submission" date="2021-11" db="EMBL/GenBank/DDBJ databases">
        <authorList>
            <person name="Schell T."/>
        </authorList>
    </citation>
    <scope>NUCLEOTIDE SEQUENCE</scope>
    <source>
        <strain evidence="8">M5</strain>
    </source>
</reference>
<dbReference type="InterPro" id="IPR001736">
    <property type="entry name" value="PLipase_D/transphosphatidylase"/>
</dbReference>
<dbReference type="PANTHER" id="PTHR43856:SF1">
    <property type="entry name" value="MITOCHONDRIAL CARDIOLIPIN HYDROLASE"/>
    <property type="match status" value="1"/>
</dbReference>
<dbReference type="FunFam" id="3.30.870.10:FF:000131">
    <property type="entry name" value="Uncharacterized protein"/>
    <property type="match status" value="1"/>
</dbReference>
<dbReference type="InterPro" id="IPR051406">
    <property type="entry name" value="PLD_domain"/>
</dbReference>
<dbReference type="Gene3D" id="3.30.870.10">
    <property type="entry name" value="Endonuclease Chain A"/>
    <property type="match status" value="1"/>
</dbReference>
<comment type="caution">
    <text evidence="8">The sequence shown here is derived from an EMBL/GenBank/DDBJ whole genome shotgun (WGS) entry which is preliminary data.</text>
</comment>
<feature type="domain" description="PLD phosphodiesterase" evidence="7">
    <location>
        <begin position="150"/>
        <end position="177"/>
    </location>
</feature>
<evidence type="ECO:0000256" key="1">
    <source>
        <dbReference type="ARBA" id="ARBA00022801"/>
    </source>
</evidence>
<dbReference type="Pfam" id="PF13091">
    <property type="entry name" value="PLDc_2"/>
    <property type="match status" value="1"/>
</dbReference>
<evidence type="ECO:0000256" key="3">
    <source>
        <dbReference type="ARBA" id="ARBA00023098"/>
    </source>
</evidence>
<accession>A0A8J2WJA7</accession>
<gene>
    <name evidence="8" type="ORF">DGAL_LOCUS9685</name>
</gene>
<dbReference type="CDD" id="cd09171">
    <property type="entry name" value="PLDc_vPLD6_like"/>
    <property type="match status" value="1"/>
</dbReference>
<dbReference type="GO" id="GO:0005739">
    <property type="term" value="C:mitochondrion"/>
    <property type="evidence" value="ECO:0007669"/>
    <property type="project" value="TreeGrafter"/>
</dbReference>
<dbReference type="GO" id="GO:0034587">
    <property type="term" value="P:piRNA processing"/>
    <property type="evidence" value="ECO:0007669"/>
    <property type="project" value="TreeGrafter"/>
</dbReference>
<evidence type="ECO:0000256" key="6">
    <source>
        <dbReference type="ARBA" id="ARBA00043167"/>
    </source>
</evidence>
<keyword evidence="9" id="KW-1185">Reference proteome</keyword>
<sequence>MNFVEISSFIPKVGLVVVGIVLVECTRQGLNYFKRKNSNKVIRQVIFFPDKHIACKDFFDSVEGCSRIRCDFGHTTTGFRQLLSHIKSARKSIDVAVYCISCFEIANVVLQRHKVGVKVRVITDKSMEIAYGSQNHRFMKEGIRVHTNKTPFLMHHKFVIIDDEILCTGSFNWTSQAVTGNNESVVITNEPWTVEPFCAEFQKLWQETVPFT</sequence>
<evidence type="ECO:0000256" key="2">
    <source>
        <dbReference type="ARBA" id="ARBA00022963"/>
    </source>
</evidence>
<name>A0A8J2WJA7_9CRUS</name>
<comment type="similarity">
    <text evidence="4">Belongs to the phospholipase D family. MitoPLD/Zucchini subfamily.</text>
</comment>
<evidence type="ECO:0000259" key="7">
    <source>
        <dbReference type="PROSITE" id="PS50035"/>
    </source>
</evidence>
<keyword evidence="2" id="KW-0442">Lipid degradation</keyword>
<organism evidence="8 9">
    <name type="scientific">Daphnia galeata</name>
    <dbReference type="NCBI Taxonomy" id="27404"/>
    <lineage>
        <taxon>Eukaryota</taxon>
        <taxon>Metazoa</taxon>
        <taxon>Ecdysozoa</taxon>
        <taxon>Arthropoda</taxon>
        <taxon>Crustacea</taxon>
        <taxon>Branchiopoda</taxon>
        <taxon>Diplostraca</taxon>
        <taxon>Cladocera</taxon>
        <taxon>Anomopoda</taxon>
        <taxon>Daphniidae</taxon>
        <taxon>Daphnia</taxon>
    </lineage>
</organism>
<protein>
    <recommendedName>
        <fullName evidence="5">Mitochondrial cardiolipin hydrolase</fullName>
    </recommendedName>
    <alternativeName>
        <fullName evidence="6">Mitochondrial phospholipase</fullName>
    </alternativeName>
</protein>
<proteinExistence type="inferred from homology"/>
<evidence type="ECO:0000313" key="8">
    <source>
        <dbReference type="EMBL" id="CAH0106530.1"/>
    </source>
</evidence>
<dbReference type="GO" id="GO:0016891">
    <property type="term" value="F:RNA endonuclease activity producing 5'-phosphomonoesters, hydrolytic mechanism"/>
    <property type="evidence" value="ECO:0007669"/>
    <property type="project" value="TreeGrafter"/>
</dbReference>
<dbReference type="GO" id="GO:0016042">
    <property type="term" value="P:lipid catabolic process"/>
    <property type="evidence" value="ECO:0007669"/>
    <property type="project" value="UniProtKB-KW"/>
</dbReference>
<dbReference type="SMART" id="SM00155">
    <property type="entry name" value="PLDc"/>
    <property type="match status" value="1"/>
</dbReference>
<evidence type="ECO:0000256" key="4">
    <source>
        <dbReference type="ARBA" id="ARBA00038012"/>
    </source>
</evidence>
<keyword evidence="3" id="KW-0443">Lipid metabolism</keyword>